<dbReference type="OrthoDB" id="56883at2"/>
<protein>
    <submittedName>
        <fullName evidence="4">D-alanyl-D-alanine carboxypeptidase (Penicillin-binding protein 4)</fullName>
        <ecNumber evidence="4">3.4.16.4</ecNumber>
        <ecNumber evidence="4">3.4.21.-</ecNumber>
    </submittedName>
</protein>
<evidence type="ECO:0000256" key="1">
    <source>
        <dbReference type="ARBA" id="ARBA00006096"/>
    </source>
</evidence>
<keyword evidence="4" id="KW-0645">Protease</keyword>
<organism evidence="4 5">
    <name type="scientific">Corynebacterium singulare</name>
    <dbReference type="NCBI Taxonomy" id="161899"/>
    <lineage>
        <taxon>Bacteria</taxon>
        <taxon>Bacillati</taxon>
        <taxon>Actinomycetota</taxon>
        <taxon>Actinomycetes</taxon>
        <taxon>Mycobacteriales</taxon>
        <taxon>Corynebacteriaceae</taxon>
        <taxon>Corynebacterium</taxon>
    </lineage>
</organism>
<dbReference type="InterPro" id="IPR000667">
    <property type="entry name" value="Peptidase_S13"/>
</dbReference>
<dbReference type="GO" id="GO:0009002">
    <property type="term" value="F:serine-type D-Ala-D-Ala carboxypeptidase activity"/>
    <property type="evidence" value="ECO:0007669"/>
    <property type="project" value="UniProtKB-EC"/>
</dbReference>
<dbReference type="Pfam" id="PF02113">
    <property type="entry name" value="Peptidase_S13"/>
    <property type="match status" value="2"/>
</dbReference>
<dbReference type="EC" id="3.4.21.-" evidence="4"/>
<gene>
    <name evidence="4" type="primary">pbp4</name>
    <name evidence="4" type="ORF">CSING_11655</name>
</gene>
<accession>A0A0B6F725</accession>
<dbReference type="InterPro" id="IPR012338">
    <property type="entry name" value="Beta-lactam/transpept-like"/>
</dbReference>
<comment type="similarity">
    <text evidence="1">Belongs to the peptidase S13 family.</text>
</comment>
<dbReference type="GO" id="GO:0006508">
    <property type="term" value="P:proteolysis"/>
    <property type="evidence" value="ECO:0007669"/>
    <property type="project" value="InterPro"/>
</dbReference>
<dbReference type="PANTHER" id="PTHR30023">
    <property type="entry name" value="D-ALANYL-D-ALANINE CARBOXYPEPTIDASE"/>
    <property type="match status" value="1"/>
</dbReference>
<dbReference type="Gene3D" id="3.40.710.10">
    <property type="entry name" value="DD-peptidase/beta-lactamase superfamily"/>
    <property type="match status" value="2"/>
</dbReference>
<dbReference type="HOGENOM" id="CLU_017692_0_0_11"/>
<dbReference type="GO" id="GO:0000270">
    <property type="term" value="P:peptidoglycan metabolic process"/>
    <property type="evidence" value="ECO:0007669"/>
    <property type="project" value="TreeGrafter"/>
</dbReference>
<dbReference type="KEGG" id="csx:CSING_11655"/>
<dbReference type="AlphaFoldDB" id="A0A0B6F725"/>
<dbReference type="EMBL" id="CP010827">
    <property type="protein sequence ID" value="AJI79826.1"/>
    <property type="molecule type" value="Genomic_DNA"/>
</dbReference>
<name>A0A0B6F725_9CORY</name>
<evidence type="ECO:0000313" key="4">
    <source>
        <dbReference type="EMBL" id="AJI79826.1"/>
    </source>
</evidence>
<dbReference type="Proteomes" id="UP000031890">
    <property type="component" value="Chromosome"/>
</dbReference>
<keyword evidence="2 4" id="KW-0378">Hydrolase</keyword>
<evidence type="ECO:0000256" key="2">
    <source>
        <dbReference type="ARBA" id="ARBA00022801"/>
    </source>
</evidence>
<sequence length="428" mass="45162">MKAKHVWWSTAALVTAGAVAATAALGVKIQRTYDHLDHGEPYVQAAPETLVQPVEAGELDTAALKKRLDELGKNEALGTFGAQVIDTKTHEVVWEREPAKPLTPASATKVLTVAAATLALDEEERITTEVLKGEKDGEVVIKVAGDVWLTEERLDDLAEQIKHTTGTVRRVSIDTSVWAGPDQAAGWDDDNIDGGYVAPIQPAMLYGGRIEEKTGDVPRSHEPALDVARALAARLGTDKADIAAVPAGAEVIASSDSEPLALRAQQAIKDSDNVMAEAIARELASHERADASFEGAAKTTLDVLAHNGIDVSGVVLKDGSGLSRDNRIPAGVLAHILDKAVAAEELRPLLGYLPLAGGEGTLYQRYPESPARGFVRAKTGTLTETSALAGTAQGQSGHVYAFAFLVNDGEVMSARQAQDALAAALHDF</sequence>
<dbReference type="STRING" id="161899.CSING_11655"/>
<dbReference type="RefSeq" id="WP_042532373.1">
    <property type="nucleotide sequence ID" value="NZ_CP010827.1"/>
</dbReference>
<feature type="signal peptide" evidence="3">
    <location>
        <begin position="1"/>
        <end position="23"/>
    </location>
</feature>
<dbReference type="PRINTS" id="PR00922">
    <property type="entry name" value="DADACBPTASE3"/>
</dbReference>
<reference evidence="4 5" key="1">
    <citation type="journal article" date="2015" name="Genome Announc.">
        <title>Complete Genome Sequence and Annotation of Corynebacterium singulare DSM 44357, Isolated from a Human Semen Specimen.</title>
        <authorList>
            <person name="Merten M."/>
            <person name="Brinkrolf K."/>
            <person name="Albersmeier A."/>
            <person name="Kutter Y."/>
            <person name="Ruckert C."/>
            <person name="Tauch A."/>
        </authorList>
    </citation>
    <scope>NUCLEOTIDE SEQUENCE [LARGE SCALE GENOMIC DNA]</scope>
    <source>
        <strain evidence="4">IBS B52218</strain>
    </source>
</reference>
<evidence type="ECO:0000313" key="5">
    <source>
        <dbReference type="Proteomes" id="UP000031890"/>
    </source>
</evidence>
<keyword evidence="3" id="KW-0732">Signal</keyword>
<evidence type="ECO:0000256" key="3">
    <source>
        <dbReference type="SAM" id="SignalP"/>
    </source>
</evidence>
<dbReference type="PANTHER" id="PTHR30023:SF0">
    <property type="entry name" value="PENICILLIN-SENSITIVE CARBOXYPEPTIDASE A"/>
    <property type="match status" value="1"/>
</dbReference>
<dbReference type="SUPFAM" id="SSF56601">
    <property type="entry name" value="beta-lactamase/transpeptidase-like"/>
    <property type="match status" value="1"/>
</dbReference>
<dbReference type="EC" id="3.4.16.4" evidence="4"/>
<feature type="chain" id="PRO_5039119393" evidence="3">
    <location>
        <begin position="24"/>
        <end position="428"/>
    </location>
</feature>
<proteinExistence type="inferred from homology"/>
<keyword evidence="4" id="KW-0121">Carboxypeptidase</keyword>
<dbReference type="NCBIfam" id="TIGR00666">
    <property type="entry name" value="PBP4"/>
    <property type="match status" value="1"/>
</dbReference>